<evidence type="ECO:0000313" key="3">
    <source>
        <dbReference type="Proteomes" id="UP001596392"/>
    </source>
</evidence>
<dbReference type="EMBL" id="JBHTAC010000003">
    <property type="protein sequence ID" value="MFC7241856.1"/>
    <property type="molecule type" value="Genomic_DNA"/>
</dbReference>
<name>A0ABW2GQL1_9ACTN</name>
<keyword evidence="1" id="KW-1133">Transmembrane helix</keyword>
<keyword evidence="3" id="KW-1185">Reference proteome</keyword>
<keyword evidence="1" id="KW-0472">Membrane</keyword>
<dbReference type="Proteomes" id="UP001596392">
    <property type="component" value="Unassembled WGS sequence"/>
</dbReference>
<proteinExistence type="predicted"/>
<comment type="caution">
    <text evidence="2">The sequence shown here is derived from an EMBL/GenBank/DDBJ whole genome shotgun (WGS) entry which is preliminary data.</text>
</comment>
<dbReference type="RefSeq" id="WP_376805289.1">
    <property type="nucleotide sequence ID" value="NZ_JBHTAC010000003.1"/>
</dbReference>
<gene>
    <name evidence="2" type="ORF">ACFQO7_05110</name>
</gene>
<feature type="transmembrane region" description="Helical" evidence="1">
    <location>
        <begin position="46"/>
        <end position="67"/>
    </location>
</feature>
<accession>A0ABW2GQL1</accession>
<evidence type="ECO:0000313" key="2">
    <source>
        <dbReference type="EMBL" id="MFC7241856.1"/>
    </source>
</evidence>
<keyword evidence="1" id="KW-0812">Transmembrane</keyword>
<organism evidence="2 3">
    <name type="scientific">Catellatospora aurea</name>
    <dbReference type="NCBI Taxonomy" id="1337874"/>
    <lineage>
        <taxon>Bacteria</taxon>
        <taxon>Bacillati</taxon>
        <taxon>Actinomycetota</taxon>
        <taxon>Actinomycetes</taxon>
        <taxon>Micromonosporales</taxon>
        <taxon>Micromonosporaceae</taxon>
        <taxon>Catellatospora</taxon>
    </lineage>
</organism>
<sequence length="182" mass="20413">MTITDGLLWQATDQGRNWLVWTRRAAITIAIGAVGVLAVVCGEPMLGYFVAGCAALVVVIGAVYLVWDRTRFLEIRLTEGPVPTLDIRMVTRRVVQVVLDDVARVELICTYPAYDPDYPNDPRTSDAVLLLRLSGRRGWYRSRARSSTSAEAAEEIRAEWQRRCPRATVTREVRFRTGGTND</sequence>
<feature type="transmembrane region" description="Helical" evidence="1">
    <location>
        <begin position="21"/>
        <end position="40"/>
    </location>
</feature>
<evidence type="ECO:0000256" key="1">
    <source>
        <dbReference type="SAM" id="Phobius"/>
    </source>
</evidence>
<reference evidence="3" key="1">
    <citation type="journal article" date="2019" name="Int. J. Syst. Evol. Microbiol.">
        <title>The Global Catalogue of Microorganisms (GCM) 10K type strain sequencing project: providing services to taxonomists for standard genome sequencing and annotation.</title>
        <authorList>
            <consortium name="The Broad Institute Genomics Platform"/>
            <consortium name="The Broad Institute Genome Sequencing Center for Infectious Disease"/>
            <person name="Wu L."/>
            <person name="Ma J."/>
        </authorList>
    </citation>
    <scope>NUCLEOTIDE SEQUENCE [LARGE SCALE GENOMIC DNA]</scope>
    <source>
        <strain evidence="3">CGMCC 1.9106</strain>
    </source>
</reference>
<protein>
    <submittedName>
        <fullName evidence="2">Uncharacterized protein</fullName>
    </submittedName>
</protein>